<dbReference type="GO" id="GO:0000139">
    <property type="term" value="C:Golgi membrane"/>
    <property type="evidence" value="ECO:0007669"/>
    <property type="project" value="UniProtKB-SubCell"/>
</dbReference>
<dbReference type="EMBL" id="NBCO01000026">
    <property type="protein sequence ID" value="ORC86788.1"/>
    <property type="molecule type" value="Genomic_DNA"/>
</dbReference>
<comment type="caution">
    <text evidence="11">The sequence shown here is derived from an EMBL/GenBank/DDBJ whole genome shotgun (WGS) entry which is preliminary data.</text>
</comment>
<evidence type="ECO:0000256" key="4">
    <source>
        <dbReference type="ARBA" id="ARBA00022679"/>
    </source>
</evidence>
<proteinExistence type="inferred from homology"/>
<dbReference type="AlphaFoldDB" id="A0A1X0NQJ2"/>
<dbReference type="InterPro" id="IPR002659">
    <property type="entry name" value="Glyco_trans_31"/>
</dbReference>
<comment type="subcellular location">
    <subcellularLocation>
        <location evidence="1 10">Golgi apparatus membrane</location>
        <topology evidence="1 10">Single-pass type II membrane protein</topology>
    </subcellularLocation>
</comment>
<dbReference type="EC" id="2.4.1.-" evidence="10"/>
<comment type="similarity">
    <text evidence="2 10">Belongs to the glycosyltransferase 31 family.</text>
</comment>
<dbReference type="GO" id="GO:0016758">
    <property type="term" value="F:hexosyltransferase activity"/>
    <property type="evidence" value="ECO:0007669"/>
    <property type="project" value="InterPro"/>
</dbReference>
<dbReference type="VEuPathDB" id="TriTrypDB:TM35_000262400"/>
<dbReference type="PANTHER" id="PTHR11214:SF351">
    <property type="entry name" value="BETA-1,3-GALACTOSYLTRANSFERASE PVG3"/>
    <property type="match status" value="1"/>
</dbReference>
<dbReference type="PANTHER" id="PTHR11214">
    <property type="entry name" value="BETA-1,3-N-ACETYLGLUCOSAMINYLTRANSFERASE"/>
    <property type="match status" value="1"/>
</dbReference>
<evidence type="ECO:0000256" key="7">
    <source>
        <dbReference type="ARBA" id="ARBA00022989"/>
    </source>
</evidence>
<keyword evidence="6" id="KW-0735">Signal-anchor</keyword>
<evidence type="ECO:0000256" key="8">
    <source>
        <dbReference type="ARBA" id="ARBA00023034"/>
    </source>
</evidence>
<keyword evidence="12" id="KW-1185">Reference proteome</keyword>
<keyword evidence="5" id="KW-0812">Transmembrane</keyword>
<keyword evidence="8 10" id="KW-0333">Golgi apparatus</keyword>
<evidence type="ECO:0000256" key="10">
    <source>
        <dbReference type="RuleBase" id="RU363063"/>
    </source>
</evidence>
<name>A0A1X0NQJ2_9TRYP</name>
<sequence>MLVLYVLARHPSQGYNYSAALEKEADEYHDVITLPVNEGNPNTTKLEYSSNDWGLDAQMGMSRKTFLWFELALQVFPNVSCITKGDDDMFLRVPQFLSDLRVIPLRGIYWGVPVGGVYYRKSVNIGIRFAGGWCYTLSRYTAEHFVSYEPLKRLVHLLYSKEREEELFLLSRNGEDAIVASILFVESPYAPLVFVTAYTCRFHDIRNSTGHSLLNPMSLGIHHLQEDDYAMLMDRFGNGTTYSPRVRIFRKRKMIKFLC</sequence>
<evidence type="ECO:0000256" key="5">
    <source>
        <dbReference type="ARBA" id="ARBA00022692"/>
    </source>
</evidence>
<evidence type="ECO:0000256" key="6">
    <source>
        <dbReference type="ARBA" id="ARBA00022968"/>
    </source>
</evidence>
<gene>
    <name evidence="11" type="ORF">TM35_000262400</name>
</gene>
<keyword evidence="9" id="KW-0472">Membrane</keyword>
<dbReference type="OrthoDB" id="2139606at2759"/>
<keyword evidence="3 10" id="KW-0328">Glycosyltransferase</keyword>
<keyword evidence="7" id="KW-1133">Transmembrane helix</keyword>
<dbReference type="GeneID" id="39987757"/>
<evidence type="ECO:0000313" key="11">
    <source>
        <dbReference type="EMBL" id="ORC86788.1"/>
    </source>
</evidence>
<protein>
    <recommendedName>
        <fullName evidence="10">Hexosyltransferase</fullName>
        <ecNumber evidence="10">2.4.1.-</ecNumber>
    </recommendedName>
</protein>
<evidence type="ECO:0000256" key="2">
    <source>
        <dbReference type="ARBA" id="ARBA00008661"/>
    </source>
</evidence>
<evidence type="ECO:0000313" key="12">
    <source>
        <dbReference type="Proteomes" id="UP000192257"/>
    </source>
</evidence>
<evidence type="ECO:0000256" key="1">
    <source>
        <dbReference type="ARBA" id="ARBA00004323"/>
    </source>
</evidence>
<keyword evidence="4 11" id="KW-0808">Transferase</keyword>
<organism evidence="11 12">
    <name type="scientific">Trypanosoma theileri</name>
    <dbReference type="NCBI Taxonomy" id="67003"/>
    <lineage>
        <taxon>Eukaryota</taxon>
        <taxon>Discoba</taxon>
        <taxon>Euglenozoa</taxon>
        <taxon>Kinetoplastea</taxon>
        <taxon>Metakinetoplastina</taxon>
        <taxon>Trypanosomatida</taxon>
        <taxon>Trypanosomatidae</taxon>
        <taxon>Trypanosoma</taxon>
    </lineage>
</organism>
<dbReference type="RefSeq" id="XP_028880854.1">
    <property type="nucleotide sequence ID" value="XM_029027977.1"/>
</dbReference>
<reference evidence="11 12" key="1">
    <citation type="submission" date="2017-03" db="EMBL/GenBank/DDBJ databases">
        <title>An alternative strategy for trypanosome survival in the mammalian bloodstream revealed through genome and transcriptome analysis of the ubiquitous bovine parasite Trypanosoma (Megatrypanum) theileri.</title>
        <authorList>
            <person name="Kelly S."/>
            <person name="Ivens A."/>
            <person name="Mott A."/>
            <person name="O'Neill E."/>
            <person name="Emms D."/>
            <person name="Macleod O."/>
            <person name="Voorheis P."/>
            <person name="Matthews J."/>
            <person name="Matthews K."/>
            <person name="Carrington M."/>
        </authorList>
    </citation>
    <scope>NUCLEOTIDE SEQUENCE [LARGE SCALE GENOMIC DNA]</scope>
    <source>
        <strain evidence="11">Edinburgh</strain>
    </source>
</reference>
<evidence type="ECO:0000256" key="9">
    <source>
        <dbReference type="ARBA" id="ARBA00023136"/>
    </source>
</evidence>
<accession>A0A1X0NQJ2</accession>
<evidence type="ECO:0000256" key="3">
    <source>
        <dbReference type="ARBA" id="ARBA00022676"/>
    </source>
</evidence>
<dbReference type="Proteomes" id="UP000192257">
    <property type="component" value="Unassembled WGS sequence"/>
</dbReference>